<dbReference type="Pfam" id="PF00297">
    <property type="entry name" value="Ribosomal_L3"/>
    <property type="match status" value="1"/>
</dbReference>
<dbReference type="GO" id="GO:0005762">
    <property type="term" value="C:mitochondrial large ribosomal subunit"/>
    <property type="evidence" value="ECO:0007669"/>
    <property type="project" value="TreeGrafter"/>
</dbReference>
<dbReference type="Proteomes" id="UP000095280">
    <property type="component" value="Unplaced"/>
</dbReference>
<comment type="similarity">
    <text evidence="1">Belongs to the universal ribosomal protein uL3 family.</text>
</comment>
<evidence type="ECO:0000256" key="4">
    <source>
        <dbReference type="ARBA" id="ARBA00035209"/>
    </source>
</evidence>
<dbReference type="InterPro" id="IPR000597">
    <property type="entry name" value="Ribosomal_uL3"/>
</dbReference>
<name>A0A1I8HQ61_9PLAT</name>
<sequence>QALSQVSAASAPALSSQLIVAMATAPHTWLRLVPSCRSYSKATRLYKIDYPWKDEPKPHWVRQFEARRVDADLTPENRDWLRQWRLQRVRDAVASSSEAAAAASPLKEPPAARPLWTPRVSQRCGLVGIKLGILPMWYRNGQKVHTTVVQIPDQRVLRWVPPEDLGNYASLREMRPYRLNQSFLPRWLTQQRWGLQLVGAVPADPANFTAQWCGIFKAAGLPPMRKISRFLVSPDAALQPGACLGLHHFRVGDCVDVVARTVNRGFQGVMERHLMEGGPAAHGSTKFHRKMGSAAGGGGPIYRGKRMPGVMGNRFRAARSLPVLRVNTKHRLLFIKGFTPGPPHSYCQIMDSWMLDVRRSLDANPPPMPTYFAEDAPEGGYPEDVYHPDLLPYDQPLELPD</sequence>
<dbReference type="PANTHER" id="PTHR11229">
    <property type="entry name" value="50S RIBOSOMAL PROTEIN L3"/>
    <property type="match status" value="1"/>
</dbReference>
<protein>
    <recommendedName>
        <fullName evidence="4">Large ribosomal subunit protein uL3m</fullName>
    </recommendedName>
    <alternativeName>
        <fullName evidence="5">39S ribosomal protein L3, mitochondrial</fullName>
    </alternativeName>
</protein>
<dbReference type="WBParaSite" id="maker-uti_cns_0007437-snap-gene-0.6-mRNA-1">
    <property type="protein sequence ID" value="maker-uti_cns_0007437-snap-gene-0.6-mRNA-1"/>
    <property type="gene ID" value="maker-uti_cns_0007437-snap-gene-0.6"/>
</dbReference>
<accession>A0A1I8HQ61</accession>
<dbReference type="GO" id="GO:0003735">
    <property type="term" value="F:structural constituent of ribosome"/>
    <property type="evidence" value="ECO:0007669"/>
    <property type="project" value="InterPro"/>
</dbReference>
<dbReference type="GO" id="GO:0006412">
    <property type="term" value="P:translation"/>
    <property type="evidence" value="ECO:0007669"/>
    <property type="project" value="InterPro"/>
</dbReference>
<dbReference type="Gene3D" id="2.40.30.10">
    <property type="entry name" value="Translation factors"/>
    <property type="match status" value="2"/>
</dbReference>
<proteinExistence type="inferred from homology"/>
<dbReference type="PANTHER" id="PTHR11229:SF8">
    <property type="entry name" value="LARGE RIBOSOMAL SUBUNIT PROTEIN UL3M"/>
    <property type="match status" value="1"/>
</dbReference>
<keyword evidence="2" id="KW-0689">Ribosomal protein</keyword>
<keyword evidence="7" id="KW-1185">Reference proteome</keyword>
<evidence type="ECO:0000256" key="5">
    <source>
        <dbReference type="ARBA" id="ARBA00035396"/>
    </source>
</evidence>
<evidence type="ECO:0000256" key="1">
    <source>
        <dbReference type="ARBA" id="ARBA00006540"/>
    </source>
</evidence>
<evidence type="ECO:0000256" key="2">
    <source>
        <dbReference type="ARBA" id="ARBA00022980"/>
    </source>
</evidence>
<dbReference type="AlphaFoldDB" id="A0A1I8HQ61"/>
<organism evidence="7 8">
    <name type="scientific">Macrostomum lignano</name>
    <dbReference type="NCBI Taxonomy" id="282301"/>
    <lineage>
        <taxon>Eukaryota</taxon>
        <taxon>Metazoa</taxon>
        <taxon>Spiralia</taxon>
        <taxon>Lophotrochozoa</taxon>
        <taxon>Platyhelminthes</taxon>
        <taxon>Rhabditophora</taxon>
        <taxon>Macrostomorpha</taxon>
        <taxon>Macrostomida</taxon>
        <taxon>Macrostomidae</taxon>
        <taxon>Macrostomum</taxon>
    </lineage>
</organism>
<feature type="region of interest" description="Disordered" evidence="6">
    <location>
        <begin position="366"/>
        <end position="401"/>
    </location>
</feature>
<dbReference type="InterPro" id="IPR009000">
    <property type="entry name" value="Transl_B-barrel_sf"/>
</dbReference>
<dbReference type="SUPFAM" id="SSF50447">
    <property type="entry name" value="Translation proteins"/>
    <property type="match status" value="1"/>
</dbReference>
<dbReference type="InterPro" id="IPR019927">
    <property type="entry name" value="Ribosomal_uL3_bac/org-type"/>
</dbReference>
<evidence type="ECO:0000256" key="3">
    <source>
        <dbReference type="ARBA" id="ARBA00023274"/>
    </source>
</evidence>
<reference evidence="8" key="1">
    <citation type="submission" date="2016-11" db="UniProtKB">
        <authorList>
            <consortium name="WormBaseParasite"/>
        </authorList>
    </citation>
    <scope>IDENTIFICATION</scope>
</reference>
<evidence type="ECO:0000313" key="7">
    <source>
        <dbReference type="Proteomes" id="UP000095280"/>
    </source>
</evidence>
<evidence type="ECO:0000313" key="8">
    <source>
        <dbReference type="WBParaSite" id="maker-uti_cns_0007437-snap-gene-0.6-mRNA-1"/>
    </source>
</evidence>
<keyword evidence="3" id="KW-0687">Ribonucleoprotein</keyword>
<evidence type="ECO:0000256" key="6">
    <source>
        <dbReference type="SAM" id="MobiDB-lite"/>
    </source>
</evidence>